<gene>
    <name evidence="7" type="ORF">M409DRAFT_18938</name>
</gene>
<evidence type="ECO:0000256" key="4">
    <source>
        <dbReference type="PROSITE-ProRule" id="PRU00042"/>
    </source>
</evidence>
<evidence type="ECO:0000256" key="1">
    <source>
        <dbReference type="ARBA" id="ARBA00022723"/>
    </source>
</evidence>
<evidence type="ECO:0000313" key="8">
    <source>
        <dbReference type="Proteomes" id="UP000799537"/>
    </source>
</evidence>
<dbReference type="Proteomes" id="UP000799537">
    <property type="component" value="Unassembled WGS sequence"/>
</dbReference>
<proteinExistence type="predicted"/>
<name>A0A6A6CXL5_ZASCE</name>
<dbReference type="RefSeq" id="XP_033671857.1">
    <property type="nucleotide sequence ID" value="XM_033804712.1"/>
</dbReference>
<dbReference type="PROSITE" id="PS50157">
    <property type="entry name" value="ZINC_FINGER_C2H2_2"/>
    <property type="match status" value="2"/>
</dbReference>
<evidence type="ECO:0000256" key="5">
    <source>
        <dbReference type="SAM" id="MobiDB-lite"/>
    </source>
</evidence>
<accession>A0A6A6CXL5</accession>
<feature type="domain" description="C2H2-type" evidence="6">
    <location>
        <begin position="552"/>
        <end position="579"/>
    </location>
</feature>
<keyword evidence="1" id="KW-0479">Metal-binding</keyword>
<evidence type="ECO:0000256" key="2">
    <source>
        <dbReference type="ARBA" id="ARBA00022771"/>
    </source>
</evidence>
<keyword evidence="2 4" id="KW-0863">Zinc-finger</keyword>
<sequence length="646" mass="71481">MDNVTRIDDALQMNDLLQAGGFPQANGSNQLDDFLQTNDFRQTNDLTQTNGFRQIEFPQGNGFQETHSFLQGRSLFEQTHGLLQASGMNQTHMNDLAQIDDFNTPDLCAQDDDDACLSGLFDPSEAFSTTDTHNFMFTLDDDPSAGPSMIDAVPAQDEDVAVSSNDVGLTEMAFNEPDPSTTQGIAHNQGQVIGLFGHNQRSETPITLRMTPRPKPSLFTGPLHPLQPPANHSTQKTARESCKRPDRTKKQKSLMGSLGIESKEGEGSERSWEDCDLGETWVTCELRTEIQQLLRNDEHMTMMTNWLSRADRKHVHSMCHLLGLSRTNYYDGRPGSEFQRVLIAKCAVLTLFDSSVKIRTLSADDAWSGGTINPRLVVVRNLGANLARRKIEIMAKLTEAKLPLPQDVQVSAQGDLFLIFDSVFDAMRSYVAIETPISGWPTVTCDYLRFVDGPQYRLHVAFSINSSSAAGSAHGHFSSAGSTGRSAHSSAGSATSWVSSEYGDLGGRSKKRKRQSKIIGGYSCAAQDCSMVFDRDCDLRKHEKVHSDHRPHICLKCGKGFQWPKDLRRHGRRHHGDEVNVPKLDAIDLRGPQMDFSVRATDVCSQRVEEWLAGVVESEPPSFDPMDDLALAEYGPQVAADLDLDS</sequence>
<evidence type="ECO:0000313" key="7">
    <source>
        <dbReference type="EMBL" id="KAF2170968.1"/>
    </source>
</evidence>
<dbReference type="SMART" id="SM00355">
    <property type="entry name" value="ZnF_C2H2"/>
    <property type="match status" value="2"/>
</dbReference>
<dbReference type="InterPro" id="IPR036236">
    <property type="entry name" value="Znf_C2H2_sf"/>
</dbReference>
<keyword evidence="3" id="KW-0862">Zinc</keyword>
<dbReference type="PANTHER" id="PTHR23235:SF120">
    <property type="entry name" value="KRUPPEL-LIKE FACTOR 15"/>
    <property type="match status" value="1"/>
</dbReference>
<evidence type="ECO:0000256" key="3">
    <source>
        <dbReference type="ARBA" id="ARBA00022833"/>
    </source>
</evidence>
<dbReference type="PANTHER" id="PTHR23235">
    <property type="entry name" value="KRUEPPEL-LIKE TRANSCRIPTION FACTOR"/>
    <property type="match status" value="1"/>
</dbReference>
<keyword evidence="8" id="KW-1185">Reference proteome</keyword>
<reference evidence="7" key="1">
    <citation type="journal article" date="2020" name="Stud. Mycol.">
        <title>101 Dothideomycetes genomes: a test case for predicting lifestyles and emergence of pathogens.</title>
        <authorList>
            <person name="Haridas S."/>
            <person name="Albert R."/>
            <person name="Binder M."/>
            <person name="Bloem J."/>
            <person name="Labutti K."/>
            <person name="Salamov A."/>
            <person name="Andreopoulos B."/>
            <person name="Baker S."/>
            <person name="Barry K."/>
            <person name="Bills G."/>
            <person name="Bluhm B."/>
            <person name="Cannon C."/>
            <person name="Castanera R."/>
            <person name="Culley D."/>
            <person name="Daum C."/>
            <person name="Ezra D."/>
            <person name="Gonzalez J."/>
            <person name="Henrissat B."/>
            <person name="Kuo A."/>
            <person name="Liang C."/>
            <person name="Lipzen A."/>
            <person name="Lutzoni F."/>
            <person name="Magnuson J."/>
            <person name="Mondo S."/>
            <person name="Nolan M."/>
            <person name="Ohm R."/>
            <person name="Pangilinan J."/>
            <person name="Park H.-J."/>
            <person name="Ramirez L."/>
            <person name="Alfaro M."/>
            <person name="Sun H."/>
            <person name="Tritt A."/>
            <person name="Yoshinaga Y."/>
            <person name="Zwiers L.-H."/>
            <person name="Turgeon B."/>
            <person name="Goodwin S."/>
            <person name="Spatafora J."/>
            <person name="Crous P."/>
            <person name="Grigoriev I."/>
        </authorList>
    </citation>
    <scope>NUCLEOTIDE SEQUENCE</scope>
    <source>
        <strain evidence="7">ATCC 36951</strain>
    </source>
</reference>
<dbReference type="EMBL" id="ML993584">
    <property type="protein sequence ID" value="KAF2170968.1"/>
    <property type="molecule type" value="Genomic_DNA"/>
</dbReference>
<dbReference type="SUPFAM" id="SSF57667">
    <property type="entry name" value="beta-beta-alpha zinc fingers"/>
    <property type="match status" value="1"/>
</dbReference>
<dbReference type="GO" id="GO:0000981">
    <property type="term" value="F:DNA-binding transcription factor activity, RNA polymerase II-specific"/>
    <property type="evidence" value="ECO:0007669"/>
    <property type="project" value="TreeGrafter"/>
</dbReference>
<dbReference type="GO" id="GO:0008270">
    <property type="term" value="F:zinc ion binding"/>
    <property type="evidence" value="ECO:0007669"/>
    <property type="project" value="UniProtKB-KW"/>
</dbReference>
<organism evidence="7 8">
    <name type="scientific">Zasmidium cellare ATCC 36951</name>
    <dbReference type="NCBI Taxonomy" id="1080233"/>
    <lineage>
        <taxon>Eukaryota</taxon>
        <taxon>Fungi</taxon>
        <taxon>Dikarya</taxon>
        <taxon>Ascomycota</taxon>
        <taxon>Pezizomycotina</taxon>
        <taxon>Dothideomycetes</taxon>
        <taxon>Dothideomycetidae</taxon>
        <taxon>Mycosphaerellales</taxon>
        <taxon>Mycosphaerellaceae</taxon>
        <taxon>Zasmidium</taxon>
    </lineage>
</organism>
<dbReference type="GeneID" id="54557984"/>
<feature type="domain" description="C2H2-type" evidence="6">
    <location>
        <begin position="522"/>
        <end position="551"/>
    </location>
</feature>
<protein>
    <recommendedName>
        <fullName evidence="6">C2H2-type domain-containing protein</fullName>
    </recommendedName>
</protein>
<dbReference type="GO" id="GO:0000978">
    <property type="term" value="F:RNA polymerase II cis-regulatory region sequence-specific DNA binding"/>
    <property type="evidence" value="ECO:0007669"/>
    <property type="project" value="TreeGrafter"/>
</dbReference>
<dbReference type="AlphaFoldDB" id="A0A6A6CXL5"/>
<feature type="region of interest" description="Disordered" evidence="5">
    <location>
        <begin position="207"/>
        <end position="271"/>
    </location>
</feature>
<feature type="compositionally biased region" description="Basic and acidic residues" evidence="5">
    <location>
        <begin position="261"/>
        <end position="271"/>
    </location>
</feature>
<dbReference type="InterPro" id="IPR013087">
    <property type="entry name" value="Znf_C2H2_type"/>
</dbReference>
<evidence type="ECO:0000259" key="6">
    <source>
        <dbReference type="PROSITE" id="PS50157"/>
    </source>
</evidence>
<dbReference type="Gene3D" id="3.30.160.60">
    <property type="entry name" value="Classic Zinc Finger"/>
    <property type="match status" value="1"/>
</dbReference>
<dbReference type="PROSITE" id="PS00028">
    <property type="entry name" value="ZINC_FINGER_C2H2_1"/>
    <property type="match status" value="2"/>
</dbReference>
<dbReference type="OrthoDB" id="8922241at2759"/>